<dbReference type="Proteomes" id="UP000633219">
    <property type="component" value="Unassembled WGS sequence"/>
</dbReference>
<name>A0A936YQS2_9HYPH</name>
<dbReference type="GO" id="GO:0003677">
    <property type="term" value="F:DNA binding"/>
    <property type="evidence" value="ECO:0007669"/>
    <property type="project" value="InterPro"/>
</dbReference>
<sequence>MITASQCRAARALTDVSRAILADQSGVSEDVIREFENKLSKPDDATINALQAALESLGALFIAENGGGIGVRLKFTRSEARRIAQMENEGGPTAFDEVP</sequence>
<protein>
    <submittedName>
        <fullName evidence="1">XRE family transcriptional regulator</fullName>
    </submittedName>
</protein>
<proteinExistence type="predicted"/>
<organism evidence="1 2">
    <name type="scientific">Rhizobium setariae</name>
    <dbReference type="NCBI Taxonomy" id="2801340"/>
    <lineage>
        <taxon>Bacteria</taxon>
        <taxon>Pseudomonadati</taxon>
        <taxon>Pseudomonadota</taxon>
        <taxon>Alphaproteobacteria</taxon>
        <taxon>Hyphomicrobiales</taxon>
        <taxon>Rhizobiaceae</taxon>
        <taxon>Rhizobium/Agrobacterium group</taxon>
        <taxon>Rhizobium</taxon>
    </lineage>
</organism>
<reference evidence="1" key="1">
    <citation type="submission" date="2021-01" db="EMBL/GenBank/DDBJ databases">
        <title>Rhizobium sp. strain KVB221 16S ribosomal RNA gene Genome sequencing and assembly.</title>
        <authorList>
            <person name="Kang M."/>
        </authorList>
    </citation>
    <scope>NUCLEOTIDE SEQUENCE</scope>
    <source>
        <strain evidence="1">KVB221</strain>
    </source>
</reference>
<dbReference type="EMBL" id="JAEQNC010000001">
    <property type="protein sequence ID" value="MBL0370650.1"/>
    <property type="molecule type" value="Genomic_DNA"/>
</dbReference>
<dbReference type="RefSeq" id="WP_201651989.1">
    <property type="nucleotide sequence ID" value="NZ_JAEQNC010000001.1"/>
</dbReference>
<dbReference type="InterPro" id="IPR010982">
    <property type="entry name" value="Lambda_DNA-bd_dom_sf"/>
</dbReference>
<dbReference type="SUPFAM" id="SSF47413">
    <property type="entry name" value="lambda repressor-like DNA-binding domains"/>
    <property type="match status" value="1"/>
</dbReference>
<comment type="caution">
    <text evidence="1">The sequence shown here is derived from an EMBL/GenBank/DDBJ whole genome shotgun (WGS) entry which is preliminary data.</text>
</comment>
<dbReference type="Gene3D" id="1.10.260.40">
    <property type="entry name" value="lambda repressor-like DNA-binding domains"/>
    <property type="match status" value="1"/>
</dbReference>
<dbReference type="AlphaFoldDB" id="A0A936YQS2"/>
<evidence type="ECO:0000313" key="1">
    <source>
        <dbReference type="EMBL" id="MBL0370650.1"/>
    </source>
</evidence>
<gene>
    <name evidence="1" type="ORF">JJB09_01290</name>
</gene>
<accession>A0A936YQS2</accession>
<evidence type="ECO:0000313" key="2">
    <source>
        <dbReference type="Proteomes" id="UP000633219"/>
    </source>
</evidence>
<keyword evidence="2" id="KW-1185">Reference proteome</keyword>